<proteinExistence type="predicted"/>
<evidence type="ECO:0000313" key="2">
    <source>
        <dbReference type="EMBL" id="VEL22087.1"/>
    </source>
</evidence>
<keyword evidence="3" id="KW-1185">Reference proteome</keyword>
<dbReference type="InterPro" id="IPR001126">
    <property type="entry name" value="UmuC"/>
</dbReference>
<sequence>MSEYRRRRDFSRHIVHIDMDAFFAAVEMRDKPELRHIPMAVGSNSMLVSHDYIHSPQCFQII</sequence>
<dbReference type="AlphaFoldDB" id="A0A3S4ZX78"/>
<dbReference type="GO" id="GO:0006281">
    <property type="term" value="P:DNA repair"/>
    <property type="evidence" value="ECO:0007669"/>
    <property type="project" value="InterPro"/>
</dbReference>
<gene>
    <name evidence="2" type="ORF">PXEA_LOCUS15527</name>
</gene>
<dbReference type="Pfam" id="PF00817">
    <property type="entry name" value="IMS"/>
    <property type="match status" value="1"/>
</dbReference>
<evidence type="ECO:0000313" key="3">
    <source>
        <dbReference type="Proteomes" id="UP000784294"/>
    </source>
</evidence>
<dbReference type="GO" id="GO:0005634">
    <property type="term" value="C:nucleus"/>
    <property type="evidence" value="ECO:0007669"/>
    <property type="project" value="TreeGrafter"/>
</dbReference>
<name>A0A3S4ZX78_9PLAT</name>
<evidence type="ECO:0000259" key="1">
    <source>
        <dbReference type="PROSITE" id="PS50173"/>
    </source>
</evidence>
<dbReference type="GO" id="GO:0003887">
    <property type="term" value="F:DNA-directed DNA polymerase activity"/>
    <property type="evidence" value="ECO:0007669"/>
    <property type="project" value="TreeGrafter"/>
</dbReference>
<dbReference type="GO" id="GO:0042276">
    <property type="term" value="P:error-prone translesion synthesis"/>
    <property type="evidence" value="ECO:0007669"/>
    <property type="project" value="TreeGrafter"/>
</dbReference>
<dbReference type="InterPro" id="IPR043502">
    <property type="entry name" value="DNA/RNA_pol_sf"/>
</dbReference>
<dbReference type="InterPro" id="IPR043128">
    <property type="entry name" value="Rev_trsase/Diguanyl_cyclase"/>
</dbReference>
<accession>A0A3S4ZX78</accession>
<organism evidence="2 3">
    <name type="scientific">Protopolystoma xenopodis</name>
    <dbReference type="NCBI Taxonomy" id="117903"/>
    <lineage>
        <taxon>Eukaryota</taxon>
        <taxon>Metazoa</taxon>
        <taxon>Spiralia</taxon>
        <taxon>Lophotrochozoa</taxon>
        <taxon>Platyhelminthes</taxon>
        <taxon>Monogenea</taxon>
        <taxon>Polyopisthocotylea</taxon>
        <taxon>Polystomatidea</taxon>
        <taxon>Polystomatidae</taxon>
        <taxon>Protopolystoma</taxon>
    </lineage>
</organism>
<dbReference type="SUPFAM" id="SSF56672">
    <property type="entry name" value="DNA/RNA polymerases"/>
    <property type="match status" value="1"/>
</dbReference>
<protein>
    <recommendedName>
        <fullName evidence="1">UmuC domain-containing protein</fullName>
    </recommendedName>
</protein>
<dbReference type="OrthoDB" id="1747274at2759"/>
<dbReference type="EMBL" id="CAAALY010054642">
    <property type="protein sequence ID" value="VEL22087.1"/>
    <property type="molecule type" value="Genomic_DNA"/>
</dbReference>
<dbReference type="InterPro" id="IPR050116">
    <property type="entry name" value="DNA_polymerase-Y"/>
</dbReference>
<dbReference type="PANTHER" id="PTHR11076:SF33">
    <property type="entry name" value="DNA POLYMERASE KAPPA"/>
    <property type="match status" value="1"/>
</dbReference>
<reference evidence="2" key="1">
    <citation type="submission" date="2018-11" db="EMBL/GenBank/DDBJ databases">
        <authorList>
            <consortium name="Pathogen Informatics"/>
        </authorList>
    </citation>
    <scope>NUCLEOTIDE SEQUENCE</scope>
</reference>
<dbReference type="Gene3D" id="3.30.70.270">
    <property type="match status" value="1"/>
</dbReference>
<dbReference type="PROSITE" id="PS50173">
    <property type="entry name" value="UMUC"/>
    <property type="match status" value="1"/>
</dbReference>
<dbReference type="Proteomes" id="UP000784294">
    <property type="component" value="Unassembled WGS sequence"/>
</dbReference>
<feature type="domain" description="UmuC" evidence="1">
    <location>
        <begin position="14"/>
        <end position="53"/>
    </location>
</feature>
<comment type="caution">
    <text evidence="2">The sequence shown here is derived from an EMBL/GenBank/DDBJ whole genome shotgun (WGS) entry which is preliminary data.</text>
</comment>
<dbReference type="PANTHER" id="PTHR11076">
    <property type="entry name" value="DNA REPAIR POLYMERASE UMUC / TRANSFERASE FAMILY MEMBER"/>
    <property type="match status" value="1"/>
</dbReference>